<keyword evidence="1" id="KW-0472">Membrane</keyword>
<dbReference type="EMBL" id="CP036290">
    <property type="protein sequence ID" value="QDU86381.1"/>
    <property type="molecule type" value="Genomic_DNA"/>
</dbReference>
<proteinExistence type="predicted"/>
<protein>
    <recommendedName>
        <fullName evidence="4">Zinc-ribbon domain-containing protein</fullName>
    </recommendedName>
</protein>
<keyword evidence="1" id="KW-0812">Transmembrane</keyword>
<evidence type="ECO:0000256" key="1">
    <source>
        <dbReference type="SAM" id="Phobius"/>
    </source>
</evidence>
<evidence type="ECO:0000313" key="3">
    <source>
        <dbReference type="Proteomes" id="UP000319342"/>
    </source>
</evidence>
<dbReference type="RefSeq" id="WP_145191495.1">
    <property type="nucleotide sequence ID" value="NZ_CP036290.1"/>
</dbReference>
<dbReference type="Proteomes" id="UP000319342">
    <property type="component" value="Chromosome"/>
</dbReference>
<name>A0A518D4I0_9BACT</name>
<sequence>MFRRRRPRPPADWFTCPVCGSEVKVGALACRECGSDDTTGWSEATAYDDLDLPEPEGPDGGPAVPDTFEEFEQLVDPPRAWPRWLVLALVALIVVLLLVSAIPR</sequence>
<accession>A0A518D4I0</accession>
<evidence type="ECO:0008006" key="4">
    <source>
        <dbReference type="Google" id="ProtNLM"/>
    </source>
</evidence>
<gene>
    <name evidence="2" type="ORF">Pla163_35320</name>
</gene>
<dbReference type="OrthoDB" id="290101at2"/>
<organism evidence="2 3">
    <name type="scientific">Rohdeia mirabilis</name>
    <dbReference type="NCBI Taxonomy" id="2528008"/>
    <lineage>
        <taxon>Bacteria</taxon>
        <taxon>Pseudomonadati</taxon>
        <taxon>Planctomycetota</taxon>
        <taxon>Planctomycetia</taxon>
        <taxon>Planctomycetia incertae sedis</taxon>
        <taxon>Rohdeia</taxon>
    </lineage>
</organism>
<keyword evidence="1" id="KW-1133">Transmembrane helix</keyword>
<reference evidence="2 3" key="1">
    <citation type="submission" date="2019-02" db="EMBL/GenBank/DDBJ databases">
        <title>Deep-cultivation of Planctomycetes and their phenomic and genomic characterization uncovers novel biology.</title>
        <authorList>
            <person name="Wiegand S."/>
            <person name="Jogler M."/>
            <person name="Boedeker C."/>
            <person name="Pinto D."/>
            <person name="Vollmers J."/>
            <person name="Rivas-Marin E."/>
            <person name="Kohn T."/>
            <person name="Peeters S.H."/>
            <person name="Heuer A."/>
            <person name="Rast P."/>
            <person name="Oberbeckmann S."/>
            <person name="Bunk B."/>
            <person name="Jeske O."/>
            <person name="Meyerdierks A."/>
            <person name="Storesund J.E."/>
            <person name="Kallscheuer N."/>
            <person name="Luecker S."/>
            <person name="Lage O.M."/>
            <person name="Pohl T."/>
            <person name="Merkel B.J."/>
            <person name="Hornburger P."/>
            <person name="Mueller R.-W."/>
            <person name="Bruemmer F."/>
            <person name="Labrenz M."/>
            <person name="Spormann A.M."/>
            <person name="Op den Camp H."/>
            <person name="Overmann J."/>
            <person name="Amann R."/>
            <person name="Jetten M.S.M."/>
            <person name="Mascher T."/>
            <person name="Medema M.H."/>
            <person name="Devos D.P."/>
            <person name="Kaster A.-K."/>
            <person name="Ovreas L."/>
            <person name="Rohde M."/>
            <person name="Galperin M.Y."/>
            <person name="Jogler C."/>
        </authorList>
    </citation>
    <scope>NUCLEOTIDE SEQUENCE [LARGE SCALE GENOMIC DNA]</scope>
    <source>
        <strain evidence="2 3">Pla163</strain>
    </source>
</reference>
<evidence type="ECO:0000313" key="2">
    <source>
        <dbReference type="EMBL" id="QDU86381.1"/>
    </source>
</evidence>
<keyword evidence="3" id="KW-1185">Reference proteome</keyword>
<feature type="transmembrane region" description="Helical" evidence="1">
    <location>
        <begin position="84"/>
        <end position="102"/>
    </location>
</feature>
<dbReference type="AlphaFoldDB" id="A0A518D4I0"/>